<evidence type="ECO:0000313" key="10">
    <source>
        <dbReference type="Proteomes" id="UP000198771"/>
    </source>
</evidence>
<comment type="similarity">
    <text evidence="6">Belongs to the exbB/tolQ family.</text>
</comment>
<dbReference type="Pfam" id="PF01618">
    <property type="entry name" value="MotA_ExbB"/>
    <property type="match status" value="1"/>
</dbReference>
<dbReference type="PANTHER" id="PTHR30433">
    <property type="entry name" value="CHEMOTAXIS PROTEIN MOTA"/>
    <property type="match status" value="1"/>
</dbReference>
<feature type="transmembrane region" description="Helical" evidence="7">
    <location>
        <begin position="146"/>
        <end position="167"/>
    </location>
</feature>
<keyword evidence="6" id="KW-0813">Transport</keyword>
<feature type="transmembrane region" description="Helical" evidence="7">
    <location>
        <begin position="28"/>
        <end position="50"/>
    </location>
</feature>
<evidence type="ECO:0000256" key="7">
    <source>
        <dbReference type="SAM" id="Phobius"/>
    </source>
</evidence>
<keyword evidence="6" id="KW-0653">Protein transport</keyword>
<name>A0A1G6EK90_9BACT</name>
<dbReference type="InterPro" id="IPR002898">
    <property type="entry name" value="MotA_ExbB_proton_chnl"/>
</dbReference>
<protein>
    <submittedName>
        <fullName evidence="9">Chemotaxis protein MotA</fullName>
    </submittedName>
</protein>
<organism evidence="9 10">
    <name type="scientific">Desulfonatronum thiosulfatophilum</name>
    <dbReference type="NCBI Taxonomy" id="617002"/>
    <lineage>
        <taxon>Bacteria</taxon>
        <taxon>Pseudomonadati</taxon>
        <taxon>Thermodesulfobacteriota</taxon>
        <taxon>Desulfovibrionia</taxon>
        <taxon>Desulfovibrionales</taxon>
        <taxon>Desulfonatronaceae</taxon>
        <taxon>Desulfonatronum</taxon>
    </lineage>
</organism>
<dbReference type="GO" id="GO:0015031">
    <property type="term" value="P:protein transport"/>
    <property type="evidence" value="ECO:0007669"/>
    <property type="project" value="UniProtKB-KW"/>
</dbReference>
<dbReference type="RefSeq" id="WP_092123330.1">
    <property type="nucleotide sequence ID" value="NZ_FMXO01000019.1"/>
</dbReference>
<evidence type="ECO:0000256" key="3">
    <source>
        <dbReference type="ARBA" id="ARBA00022692"/>
    </source>
</evidence>
<dbReference type="GO" id="GO:0006935">
    <property type="term" value="P:chemotaxis"/>
    <property type="evidence" value="ECO:0007669"/>
    <property type="project" value="InterPro"/>
</dbReference>
<feature type="domain" description="MotA/TolQ/ExbB proton channel" evidence="8">
    <location>
        <begin position="105"/>
        <end position="212"/>
    </location>
</feature>
<evidence type="ECO:0000256" key="4">
    <source>
        <dbReference type="ARBA" id="ARBA00022989"/>
    </source>
</evidence>
<evidence type="ECO:0000256" key="5">
    <source>
        <dbReference type="ARBA" id="ARBA00023136"/>
    </source>
</evidence>
<evidence type="ECO:0000256" key="6">
    <source>
        <dbReference type="RuleBase" id="RU004057"/>
    </source>
</evidence>
<sequence length="290" mass="31952">MKSRTLIAAAICFIGFSCVFFFSGQASIYFNATAMLVVVFGTLGSVVLGSGPEGVRQAWRSAGAAYSEKNISEQILVKELLRTAHVYKRTGRINLSEETPHYPPLIHGVEMIEDGYTEMEIREIFQAEAKAFVQHREEMERIFRNMATYAPSFGVAGSVIGLVGMLVGLGDTSLILRSIPVTLVSTLYGIVLANFLFLPLAEKIRESTRGELALRRLVLGGMVGMIRSTDFLKLQTMLNAITTKREAQVDGLQILREIKAGLPHKRSKANSAATHLDLANAIKRTCRVER</sequence>
<evidence type="ECO:0000256" key="2">
    <source>
        <dbReference type="ARBA" id="ARBA00022475"/>
    </source>
</evidence>
<feature type="transmembrane region" description="Helical" evidence="7">
    <location>
        <begin position="5"/>
        <end position="22"/>
    </location>
</feature>
<dbReference type="Proteomes" id="UP000198771">
    <property type="component" value="Unassembled WGS sequence"/>
</dbReference>
<feature type="transmembrane region" description="Helical" evidence="7">
    <location>
        <begin position="179"/>
        <end position="201"/>
    </location>
</feature>
<comment type="subcellular location">
    <subcellularLocation>
        <location evidence="1">Cell membrane</location>
        <topology evidence="1">Multi-pass membrane protein</topology>
    </subcellularLocation>
    <subcellularLocation>
        <location evidence="6">Membrane</location>
        <topology evidence="6">Multi-pass membrane protein</topology>
    </subcellularLocation>
</comment>
<dbReference type="GO" id="GO:0071978">
    <property type="term" value="P:bacterial-type flagellum-dependent swarming motility"/>
    <property type="evidence" value="ECO:0007669"/>
    <property type="project" value="InterPro"/>
</dbReference>
<evidence type="ECO:0000313" key="9">
    <source>
        <dbReference type="EMBL" id="SDB57776.1"/>
    </source>
</evidence>
<dbReference type="PROSITE" id="PS51257">
    <property type="entry name" value="PROKAR_LIPOPROTEIN"/>
    <property type="match status" value="1"/>
</dbReference>
<accession>A0A1G6EK90</accession>
<keyword evidence="10" id="KW-1185">Reference proteome</keyword>
<keyword evidence="5 7" id="KW-0472">Membrane</keyword>
<dbReference type="GO" id="GO:0005886">
    <property type="term" value="C:plasma membrane"/>
    <property type="evidence" value="ECO:0007669"/>
    <property type="project" value="UniProtKB-SubCell"/>
</dbReference>
<keyword evidence="4 7" id="KW-1133">Transmembrane helix</keyword>
<dbReference type="InterPro" id="IPR047055">
    <property type="entry name" value="MotA-like"/>
</dbReference>
<dbReference type="STRING" id="617002.SAMN05660653_02900"/>
<reference evidence="9 10" key="1">
    <citation type="submission" date="2016-10" db="EMBL/GenBank/DDBJ databases">
        <authorList>
            <person name="de Groot N.N."/>
        </authorList>
    </citation>
    <scope>NUCLEOTIDE SEQUENCE [LARGE SCALE GENOMIC DNA]</scope>
    <source>
        <strain evidence="9 10">ASO4-2</strain>
    </source>
</reference>
<evidence type="ECO:0000259" key="8">
    <source>
        <dbReference type="Pfam" id="PF01618"/>
    </source>
</evidence>
<keyword evidence="3 7" id="KW-0812">Transmembrane</keyword>
<dbReference type="AlphaFoldDB" id="A0A1G6EK90"/>
<dbReference type="OrthoDB" id="9806929at2"/>
<evidence type="ECO:0000256" key="1">
    <source>
        <dbReference type="ARBA" id="ARBA00004651"/>
    </source>
</evidence>
<proteinExistence type="inferred from homology"/>
<gene>
    <name evidence="9" type="ORF">SAMN05660653_02900</name>
</gene>
<keyword evidence="2" id="KW-1003">Cell membrane</keyword>
<dbReference type="EMBL" id="FMXO01000019">
    <property type="protein sequence ID" value="SDB57776.1"/>
    <property type="molecule type" value="Genomic_DNA"/>
</dbReference>